<proteinExistence type="predicted"/>
<gene>
    <name evidence="2" type="ORF">UFOPK1766_00451</name>
</gene>
<dbReference type="Pfam" id="PF01872">
    <property type="entry name" value="RibD_C"/>
    <property type="match status" value="1"/>
</dbReference>
<dbReference type="AlphaFoldDB" id="A0A6J6EWF3"/>
<evidence type="ECO:0000313" key="2">
    <source>
        <dbReference type="EMBL" id="CAB4580861.1"/>
    </source>
</evidence>
<dbReference type="InterPro" id="IPR002734">
    <property type="entry name" value="RibDG_C"/>
</dbReference>
<dbReference type="InterPro" id="IPR024072">
    <property type="entry name" value="DHFR-like_dom_sf"/>
</dbReference>
<sequence>MPKVITTANLIVGKDGSTTKSGSSIGLSTDEDRTRFKALRDKSDLILIGGNTARREPYKRTPIPLYILTHTKVRLQPKNQLAKQFAFTPSQMIEEISTNFKNTQISPINLLIEAGPSLLLQMVKQGLVDHLYLTINQQAVGENLISISDLTDSFELISSEEIPPCQFNYYKKLTK</sequence>
<name>A0A6J6EWF3_9ZZZZ</name>
<accession>A0A6J6EWF3</accession>
<protein>
    <submittedName>
        <fullName evidence="2">Unannotated protein</fullName>
    </submittedName>
</protein>
<feature type="domain" description="Bacterial bifunctional deaminase-reductase C-terminal" evidence="1">
    <location>
        <begin position="8"/>
        <end position="160"/>
    </location>
</feature>
<dbReference type="Gene3D" id="3.40.430.10">
    <property type="entry name" value="Dihydrofolate Reductase, subunit A"/>
    <property type="match status" value="2"/>
</dbReference>
<organism evidence="2">
    <name type="scientific">freshwater metagenome</name>
    <dbReference type="NCBI Taxonomy" id="449393"/>
    <lineage>
        <taxon>unclassified sequences</taxon>
        <taxon>metagenomes</taxon>
        <taxon>ecological metagenomes</taxon>
    </lineage>
</organism>
<dbReference type="EMBL" id="CAEZTW010000061">
    <property type="protein sequence ID" value="CAB4580861.1"/>
    <property type="molecule type" value="Genomic_DNA"/>
</dbReference>
<dbReference type="SUPFAM" id="SSF53597">
    <property type="entry name" value="Dihydrofolate reductase-like"/>
    <property type="match status" value="1"/>
</dbReference>
<evidence type="ECO:0000259" key="1">
    <source>
        <dbReference type="Pfam" id="PF01872"/>
    </source>
</evidence>
<reference evidence="2" key="1">
    <citation type="submission" date="2020-05" db="EMBL/GenBank/DDBJ databases">
        <authorList>
            <person name="Chiriac C."/>
            <person name="Salcher M."/>
            <person name="Ghai R."/>
            <person name="Kavagutti S V."/>
        </authorList>
    </citation>
    <scope>NUCLEOTIDE SEQUENCE</scope>
</reference>
<dbReference type="GO" id="GO:0009231">
    <property type="term" value="P:riboflavin biosynthetic process"/>
    <property type="evidence" value="ECO:0007669"/>
    <property type="project" value="InterPro"/>
</dbReference>
<dbReference type="GO" id="GO:0008703">
    <property type="term" value="F:5-amino-6-(5-phosphoribosylamino)uracil reductase activity"/>
    <property type="evidence" value="ECO:0007669"/>
    <property type="project" value="InterPro"/>
</dbReference>